<name>A0A0H2S8Z9_9AGAM</name>
<dbReference type="OrthoDB" id="3266451at2759"/>
<evidence type="ECO:0008006" key="3">
    <source>
        <dbReference type="Google" id="ProtNLM"/>
    </source>
</evidence>
<organism evidence="1 2">
    <name type="scientific">Schizopora paradoxa</name>
    <dbReference type="NCBI Taxonomy" id="27342"/>
    <lineage>
        <taxon>Eukaryota</taxon>
        <taxon>Fungi</taxon>
        <taxon>Dikarya</taxon>
        <taxon>Basidiomycota</taxon>
        <taxon>Agaricomycotina</taxon>
        <taxon>Agaricomycetes</taxon>
        <taxon>Hymenochaetales</taxon>
        <taxon>Schizoporaceae</taxon>
        <taxon>Schizopora</taxon>
    </lineage>
</organism>
<reference evidence="1 2" key="1">
    <citation type="submission" date="2015-04" db="EMBL/GenBank/DDBJ databases">
        <title>Complete genome sequence of Schizopora paradoxa KUC8140, a cosmopolitan wood degrader in East Asia.</title>
        <authorList>
            <consortium name="DOE Joint Genome Institute"/>
            <person name="Min B."/>
            <person name="Park H."/>
            <person name="Jang Y."/>
            <person name="Kim J.-J."/>
            <person name="Kim K.H."/>
            <person name="Pangilinan J."/>
            <person name="Lipzen A."/>
            <person name="Riley R."/>
            <person name="Grigoriev I.V."/>
            <person name="Spatafora J.W."/>
            <person name="Choi I.-G."/>
        </authorList>
    </citation>
    <scope>NUCLEOTIDE SEQUENCE [LARGE SCALE GENOMIC DNA]</scope>
    <source>
        <strain evidence="1 2">KUC8140</strain>
    </source>
</reference>
<gene>
    <name evidence="1" type="ORF">SCHPADRAFT_993765</name>
</gene>
<sequence length="566" mass="63840">MATRFEKLESDFREVLSSWINHKSAIPERWKLEEDANPINPMSYNDIQALGRAECFVLVSQARKTMIRLSSLSGILHELSAAIQAESNAAQENFKAVTNMYSLITLPNELLAHVFQFVVNGPCGVSNSSCWEAAVALSHVSQYFRSTALSCAELWTNISWGSKLSLRCISRSKEALLNVTMALAVDFKTGSNRESGKLAFEQSMADNIMPHSRRWKTLDIQFARSGPKATLKVDAKTREVFQRLDLRSLESLQLVNSSDPRFRFQSYHEFQHWTTPNLRYLTTSHYFPLSLPGLANVTKLDITLDLGQISLADVHRDLSRMKVLEVFRLRLVCGGRDTQAAQNFDKVEFVNVRSLRIVAKELNRTSQGLIKSFFSSSSFPSVIVLHVILGGYLQTSSSVDIPTLRLTSEVKCIFKSAILEQFPRVERFCLEANEMNSFGHRRKISEGYIKAGIPQGMLRSLKHLILCSNARLDAPIWDEPSPGIPVVHPRLESITIKATPSEARYMANSVKRILDRQIEGGQWEAFRELVVMYDSDKTAKDSQPAIVTEKFVGDAALEWCKNPRKT</sequence>
<dbReference type="Proteomes" id="UP000053477">
    <property type="component" value="Unassembled WGS sequence"/>
</dbReference>
<dbReference type="AlphaFoldDB" id="A0A0H2S8Z9"/>
<feature type="non-terminal residue" evidence="1">
    <location>
        <position position="1"/>
    </location>
</feature>
<keyword evidence="2" id="KW-1185">Reference proteome</keyword>
<dbReference type="EMBL" id="KQ085897">
    <property type="protein sequence ID" value="KLO18153.1"/>
    <property type="molecule type" value="Genomic_DNA"/>
</dbReference>
<protein>
    <recommendedName>
        <fullName evidence="3">F-box domain-containing protein</fullName>
    </recommendedName>
</protein>
<dbReference type="SUPFAM" id="SSF52047">
    <property type="entry name" value="RNI-like"/>
    <property type="match status" value="1"/>
</dbReference>
<accession>A0A0H2S8Z9</accession>
<evidence type="ECO:0000313" key="2">
    <source>
        <dbReference type="Proteomes" id="UP000053477"/>
    </source>
</evidence>
<dbReference type="InParanoid" id="A0A0H2S8Z9"/>
<proteinExistence type="predicted"/>
<evidence type="ECO:0000313" key="1">
    <source>
        <dbReference type="EMBL" id="KLO18153.1"/>
    </source>
</evidence>